<keyword evidence="3" id="KW-1185">Reference proteome</keyword>
<reference evidence="2 3" key="1">
    <citation type="journal article" date="2013" name="Curr. Biol.">
        <title>The Genome of the Foraminiferan Reticulomyxa filosa.</title>
        <authorList>
            <person name="Glockner G."/>
            <person name="Hulsmann N."/>
            <person name="Schleicher M."/>
            <person name="Noegel A.A."/>
            <person name="Eichinger L."/>
            <person name="Gallinger C."/>
            <person name="Pawlowski J."/>
            <person name="Sierra R."/>
            <person name="Euteneuer U."/>
            <person name="Pillet L."/>
            <person name="Moustafa A."/>
            <person name="Platzer M."/>
            <person name="Groth M."/>
            <person name="Szafranski K."/>
            <person name="Schliwa M."/>
        </authorList>
    </citation>
    <scope>NUCLEOTIDE SEQUENCE [LARGE SCALE GENOMIC DNA]</scope>
</reference>
<evidence type="ECO:0000256" key="1">
    <source>
        <dbReference type="SAM" id="Phobius"/>
    </source>
</evidence>
<feature type="non-terminal residue" evidence="2">
    <location>
        <position position="1"/>
    </location>
</feature>
<comment type="caution">
    <text evidence="2">The sequence shown here is derived from an EMBL/GenBank/DDBJ whole genome shotgun (WGS) entry which is preliminary data.</text>
</comment>
<organism evidence="2 3">
    <name type="scientific">Reticulomyxa filosa</name>
    <dbReference type="NCBI Taxonomy" id="46433"/>
    <lineage>
        <taxon>Eukaryota</taxon>
        <taxon>Sar</taxon>
        <taxon>Rhizaria</taxon>
        <taxon>Retaria</taxon>
        <taxon>Foraminifera</taxon>
        <taxon>Monothalamids</taxon>
        <taxon>Reticulomyxidae</taxon>
        <taxon>Reticulomyxa</taxon>
    </lineage>
</organism>
<dbReference type="AlphaFoldDB" id="X6LUH6"/>
<sequence>YIQQTMQISAMWNHQIDLNLIYAILQIVQGKVDQTITHLSAFEAWKIQQENIQKYKETKTNLWNDVAAIIKLIYFVLILQKRDF</sequence>
<gene>
    <name evidence="2" type="ORF">RFI_32118</name>
</gene>
<accession>X6LUH6</accession>
<keyword evidence="1" id="KW-0812">Transmembrane</keyword>
<evidence type="ECO:0000313" key="2">
    <source>
        <dbReference type="EMBL" id="ETO05279.1"/>
    </source>
</evidence>
<keyword evidence="1" id="KW-0472">Membrane</keyword>
<name>X6LUH6_RETFI</name>
<proteinExistence type="predicted"/>
<protein>
    <submittedName>
        <fullName evidence="2">Uncharacterized protein</fullName>
    </submittedName>
</protein>
<keyword evidence="1" id="KW-1133">Transmembrane helix</keyword>
<dbReference type="Proteomes" id="UP000023152">
    <property type="component" value="Unassembled WGS sequence"/>
</dbReference>
<feature type="transmembrane region" description="Helical" evidence="1">
    <location>
        <begin position="62"/>
        <end position="79"/>
    </location>
</feature>
<evidence type="ECO:0000313" key="3">
    <source>
        <dbReference type="Proteomes" id="UP000023152"/>
    </source>
</evidence>
<dbReference type="EMBL" id="ASPP01028319">
    <property type="protein sequence ID" value="ETO05279.1"/>
    <property type="molecule type" value="Genomic_DNA"/>
</dbReference>